<comment type="caution">
    <text evidence="1">The sequence shown here is derived from an EMBL/GenBank/DDBJ whole genome shotgun (WGS) entry which is preliminary data.</text>
</comment>
<evidence type="ECO:0008006" key="3">
    <source>
        <dbReference type="Google" id="ProtNLM"/>
    </source>
</evidence>
<organism evidence="1 2">
    <name type="scientific">Paenibacillus alvei</name>
    <name type="common">Bacillus alvei</name>
    <dbReference type="NCBI Taxonomy" id="44250"/>
    <lineage>
        <taxon>Bacteria</taxon>
        <taxon>Bacillati</taxon>
        <taxon>Bacillota</taxon>
        <taxon>Bacilli</taxon>
        <taxon>Bacillales</taxon>
        <taxon>Paenibacillaceae</taxon>
        <taxon>Paenibacillus</taxon>
    </lineage>
</organism>
<reference evidence="1 2" key="1">
    <citation type="submission" date="2022-05" db="EMBL/GenBank/DDBJ databases">
        <title>Genome Sequencing of Bee-Associated Microbes.</title>
        <authorList>
            <person name="Dunlap C."/>
        </authorList>
    </citation>
    <scope>NUCLEOTIDE SEQUENCE [LARGE SCALE GENOMIC DNA]</scope>
    <source>
        <strain evidence="1 2">NRRL NRS-750</strain>
    </source>
</reference>
<dbReference type="Proteomes" id="UP001527090">
    <property type="component" value="Unassembled WGS sequence"/>
</dbReference>
<dbReference type="EMBL" id="JAMDLY010000009">
    <property type="protein sequence ID" value="MCY9529419.1"/>
    <property type="molecule type" value="Genomic_DNA"/>
</dbReference>
<accession>A0ABT4E6Q3</accession>
<keyword evidence="2" id="KW-1185">Reference proteome</keyword>
<sequence length="160" mass="17812">MMRKIIILLIISTIITTCGNKTYTNVNSMIQTELKLNASAIITTIEVEGGFISFFERDPHNDIGVVLYSGTEGHIKFRGNGGFLDTTDNWHFTAGKIAEKPYSIYYGILPNSSNKNVNLVLQKSNLSKKVTLVDLPSSKTMWFAIFDGRVEDTNVSLKNS</sequence>
<dbReference type="RefSeq" id="WP_268631981.1">
    <property type="nucleotide sequence ID" value="NZ_JAMDLY010000009.1"/>
</dbReference>
<proteinExistence type="predicted"/>
<name>A0ABT4E6Q3_PAEAL</name>
<gene>
    <name evidence="1" type="ORF">M5X04_08750</name>
</gene>
<evidence type="ECO:0000313" key="1">
    <source>
        <dbReference type="EMBL" id="MCY9529419.1"/>
    </source>
</evidence>
<evidence type="ECO:0000313" key="2">
    <source>
        <dbReference type="Proteomes" id="UP001527090"/>
    </source>
</evidence>
<protein>
    <recommendedName>
        <fullName evidence="3">DUF4251 domain-containing protein</fullName>
    </recommendedName>
</protein>